<reference evidence="2 3" key="1">
    <citation type="submission" date="2019-02" db="EMBL/GenBank/DDBJ databases">
        <title>Siculibacillus lacustris gen. nov., sp. nov., a new rosette-forming bacterium isolated from a freshwater crater lake (Lake St. Ana, Romania).</title>
        <authorList>
            <person name="Felfoldi T."/>
            <person name="Marton Z."/>
            <person name="Szabo A."/>
            <person name="Mentes A."/>
            <person name="Boka K."/>
            <person name="Marialigeti K."/>
            <person name="Mathe I."/>
            <person name="Koncz M."/>
            <person name="Schumann P."/>
            <person name="Toth E."/>
        </authorList>
    </citation>
    <scope>NUCLEOTIDE SEQUENCE [LARGE SCALE GENOMIC DNA]</scope>
    <source>
        <strain evidence="2 3">SA-279</strain>
    </source>
</reference>
<dbReference type="InterPro" id="IPR036551">
    <property type="entry name" value="Flavin_trans-like"/>
</dbReference>
<dbReference type="OrthoDB" id="8447078at2"/>
<dbReference type="Pfam" id="PF02441">
    <property type="entry name" value="Flavoprotein"/>
    <property type="match status" value="1"/>
</dbReference>
<dbReference type="RefSeq" id="WP_131310038.1">
    <property type="nucleotide sequence ID" value="NZ_SJFN01000018.1"/>
</dbReference>
<gene>
    <name evidence="2" type="ORF">EYW49_13105</name>
</gene>
<dbReference type="Gene3D" id="3.40.50.1950">
    <property type="entry name" value="Flavin prenyltransferase-like"/>
    <property type="match status" value="1"/>
</dbReference>
<name>A0A4Q9VMP5_9HYPH</name>
<dbReference type="EMBL" id="SJFN01000018">
    <property type="protein sequence ID" value="TBW36774.1"/>
    <property type="molecule type" value="Genomic_DNA"/>
</dbReference>
<evidence type="ECO:0000313" key="2">
    <source>
        <dbReference type="EMBL" id="TBW36774.1"/>
    </source>
</evidence>
<protein>
    <recommendedName>
        <fullName evidence="1">Flavoprotein domain-containing protein</fullName>
    </recommendedName>
</protein>
<dbReference type="SUPFAM" id="SSF52507">
    <property type="entry name" value="Homo-oligomeric flavin-containing Cys decarboxylases, HFCD"/>
    <property type="match status" value="1"/>
</dbReference>
<organism evidence="2 3">
    <name type="scientific">Siculibacillus lacustris</name>
    <dbReference type="NCBI Taxonomy" id="1549641"/>
    <lineage>
        <taxon>Bacteria</taxon>
        <taxon>Pseudomonadati</taxon>
        <taxon>Pseudomonadota</taxon>
        <taxon>Alphaproteobacteria</taxon>
        <taxon>Hyphomicrobiales</taxon>
        <taxon>Ancalomicrobiaceae</taxon>
        <taxon>Siculibacillus</taxon>
    </lineage>
</organism>
<evidence type="ECO:0000259" key="1">
    <source>
        <dbReference type="Pfam" id="PF02441"/>
    </source>
</evidence>
<evidence type="ECO:0000313" key="3">
    <source>
        <dbReference type="Proteomes" id="UP000292781"/>
    </source>
</evidence>
<sequence>MDDPIVDKVVARVLALLAGETIDPGRRNVFVLFSGAVSGFAAGREAVSRLVRSHHQLTIMLTPSARKIFGEGPLRELGAAAIVDFEPWVDVSEHVRRADLVLVPTLTMNLAGRLALGSMDTPAATLILGALLAGKAVLAIRDGADPAGKRGEALGAIPEGSPALWALLEDRLATLERFGVELVAKDAFLVAMERRLVARRRRDAVPAAIASGPVAVVERERRASPIVTAGELIGAAPGSRFRLAAGCRLTAQAEETARSLGLRLEFV</sequence>
<feature type="domain" description="Flavoprotein" evidence="1">
    <location>
        <begin position="28"/>
        <end position="125"/>
    </location>
</feature>
<dbReference type="Proteomes" id="UP000292781">
    <property type="component" value="Unassembled WGS sequence"/>
</dbReference>
<comment type="caution">
    <text evidence="2">The sequence shown here is derived from an EMBL/GenBank/DDBJ whole genome shotgun (WGS) entry which is preliminary data.</text>
</comment>
<proteinExistence type="predicted"/>
<accession>A0A4Q9VMP5</accession>
<keyword evidence="3" id="KW-1185">Reference proteome</keyword>
<dbReference type="AlphaFoldDB" id="A0A4Q9VMP5"/>
<dbReference type="GO" id="GO:0003824">
    <property type="term" value="F:catalytic activity"/>
    <property type="evidence" value="ECO:0007669"/>
    <property type="project" value="InterPro"/>
</dbReference>
<dbReference type="InterPro" id="IPR003382">
    <property type="entry name" value="Flavoprotein"/>
</dbReference>